<organism evidence="1 2">
    <name type="scientific">Panagrolaimus davidi</name>
    <dbReference type="NCBI Taxonomy" id="227884"/>
    <lineage>
        <taxon>Eukaryota</taxon>
        <taxon>Metazoa</taxon>
        <taxon>Ecdysozoa</taxon>
        <taxon>Nematoda</taxon>
        <taxon>Chromadorea</taxon>
        <taxon>Rhabditida</taxon>
        <taxon>Tylenchina</taxon>
        <taxon>Panagrolaimomorpha</taxon>
        <taxon>Panagrolaimoidea</taxon>
        <taxon>Panagrolaimidae</taxon>
        <taxon>Panagrolaimus</taxon>
    </lineage>
</organism>
<dbReference type="AlphaFoldDB" id="A0A914QNU3"/>
<sequence>MSDDDSSDSFDILAYSLRKFTDVTTLTLPWQPNITSLEKCSKLPNVGKFRHLTLMNIPAIIPPMDVAMFINKHIAEDGYMCLSFLIVTTESYYEKIKSLIYSKSLRLTIKHEPAKTFILHP</sequence>
<keyword evidence="1" id="KW-1185">Reference proteome</keyword>
<dbReference type="WBParaSite" id="PDA_v2.g3163.t1">
    <property type="protein sequence ID" value="PDA_v2.g3163.t1"/>
    <property type="gene ID" value="PDA_v2.g3163"/>
</dbReference>
<proteinExistence type="predicted"/>
<reference evidence="2" key="1">
    <citation type="submission" date="2022-11" db="UniProtKB">
        <authorList>
            <consortium name="WormBaseParasite"/>
        </authorList>
    </citation>
    <scope>IDENTIFICATION</scope>
</reference>
<name>A0A914QNU3_9BILA</name>
<evidence type="ECO:0000313" key="2">
    <source>
        <dbReference type="WBParaSite" id="PDA_v2.g3163.t1"/>
    </source>
</evidence>
<protein>
    <submittedName>
        <fullName evidence="2">Uncharacterized protein</fullName>
    </submittedName>
</protein>
<accession>A0A914QNU3</accession>
<dbReference type="Proteomes" id="UP000887578">
    <property type="component" value="Unplaced"/>
</dbReference>
<evidence type="ECO:0000313" key="1">
    <source>
        <dbReference type="Proteomes" id="UP000887578"/>
    </source>
</evidence>